<evidence type="ECO:0000256" key="3">
    <source>
        <dbReference type="ARBA" id="ARBA00011073"/>
    </source>
</evidence>
<evidence type="ECO:0000256" key="10">
    <source>
        <dbReference type="ARBA" id="ARBA00023145"/>
    </source>
</evidence>
<comment type="function">
    <text evidence="1">Secreted subtilisin-like serine protease with keratinolytic activity that contributes to pathogenicity.</text>
</comment>
<evidence type="ECO:0000256" key="6">
    <source>
        <dbReference type="ARBA" id="ARBA00022729"/>
    </source>
</evidence>
<feature type="active site" description="Charge relay system" evidence="12">
    <location>
        <position position="188"/>
    </location>
</feature>
<dbReference type="Pfam" id="PF00082">
    <property type="entry name" value="Peptidase_S8"/>
    <property type="match status" value="1"/>
</dbReference>
<feature type="active site" description="Charge relay system" evidence="12">
    <location>
        <position position="157"/>
    </location>
</feature>
<proteinExistence type="inferred from homology"/>
<name>A0A2B7ZET2_9EURO</name>
<dbReference type="PANTHER" id="PTHR43806:SF11">
    <property type="entry name" value="CEREVISIN-RELATED"/>
    <property type="match status" value="1"/>
</dbReference>
<feature type="domain" description="Peptidase S8/S53" evidence="16">
    <location>
        <begin position="148"/>
        <end position="362"/>
    </location>
</feature>
<feature type="chain" id="PRO_5013310322" evidence="15">
    <location>
        <begin position="21"/>
        <end position="438"/>
    </location>
</feature>
<dbReference type="PROSITE" id="PS51892">
    <property type="entry name" value="SUBTILASE"/>
    <property type="match status" value="1"/>
</dbReference>
<dbReference type="Gene3D" id="3.40.50.200">
    <property type="entry name" value="Peptidase S8/S53 domain"/>
    <property type="match status" value="1"/>
</dbReference>
<dbReference type="InterPro" id="IPR000209">
    <property type="entry name" value="Peptidase_S8/S53_dom"/>
</dbReference>
<evidence type="ECO:0000259" key="17">
    <source>
        <dbReference type="Pfam" id="PF05922"/>
    </source>
</evidence>
<dbReference type="FunFam" id="3.40.50.200:FF:000014">
    <property type="entry name" value="Proteinase K"/>
    <property type="match status" value="1"/>
</dbReference>
<dbReference type="InterPro" id="IPR023828">
    <property type="entry name" value="Peptidase_S8_Ser-AS"/>
</dbReference>
<feature type="domain" description="Inhibitor I9" evidence="17">
    <location>
        <begin position="36"/>
        <end position="115"/>
    </location>
</feature>
<keyword evidence="5 12" id="KW-0645">Protease</keyword>
<dbReference type="Pfam" id="PF05922">
    <property type="entry name" value="Inhibitor_I9"/>
    <property type="match status" value="1"/>
</dbReference>
<evidence type="ECO:0000256" key="13">
    <source>
        <dbReference type="RuleBase" id="RU003355"/>
    </source>
</evidence>
<dbReference type="PROSITE" id="PS00138">
    <property type="entry name" value="SUBTILASE_SER"/>
    <property type="match status" value="1"/>
</dbReference>
<dbReference type="CDD" id="cd04077">
    <property type="entry name" value="Peptidases_S8_PCSK9_ProteinaseK_like"/>
    <property type="match status" value="1"/>
</dbReference>
<protein>
    <submittedName>
        <fullName evidence="18">Uncharacterized protein</fullName>
    </submittedName>
</protein>
<evidence type="ECO:0000256" key="9">
    <source>
        <dbReference type="ARBA" id="ARBA00023026"/>
    </source>
</evidence>
<evidence type="ECO:0000256" key="2">
    <source>
        <dbReference type="ARBA" id="ARBA00004613"/>
    </source>
</evidence>
<keyword evidence="19" id="KW-1185">Reference proteome</keyword>
<feature type="region of interest" description="Disordered" evidence="14">
    <location>
        <begin position="392"/>
        <end position="438"/>
    </location>
</feature>
<keyword evidence="11" id="KW-0325">Glycoprotein</keyword>
<organism evidence="18 19">
    <name type="scientific">[Emmonsia] crescens</name>
    <dbReference type="NCBI Taxonomy" id="73230"/>
    <lineage>
        <taxon>Eukaryota</taxon>
        <taxon>Fungi</taxon>
        <taxon>Dikarya</taxon>
        <taxon>Ascomycota</taxon>
        <taxon>Pezizomycotina</taxon>
        <taxon>Eurotiomycetes</taxon>
        <taxon>Eurotiomycetidae</taxon>
        <taxon>Onygenales</taxon>
        <taxon>Ajellomycetaceae</taxon>
        <taxon>Emergomyces</taxon>
    </lineage>
</organism>
<dbReference type="SUPFAM" id="SSF52743">
    <property type="entry name" value="Subtilisin-like"/>
    <property type="match status" value="1"/>
</dbReference>
<dbReference type="STRING" id="73230.A0A2B7ZET2"/>
<evidence type="ECO:0000256" key="8">
    <source>
        <dbReference type="ARBA" id="ARBA00022825"/>
    </source>
</evidence>
<evidence type="ECO:0000256" key="5">
    <source>
        <dbReference type="ARBA" id="ARBA00022670"/>
    </source>
</evidence>
<evidence type="ECO:0000256" key="15">
    <source>
        <dbReference type="SAM" id="SignalP"/>
    </source>
</evidence>
<feature type="active site" description="Charge relay system" evidence="12">
    <location>
        <position position="343"/>
    </location>
</feature>
<evidence type="ECO:0000256" key="12">
    <source>
        <dbReference type="PROSITE-ProRule" id="PRU01240"/>
    </source>
</evidence>
<gene>
    <name evidence="18" type="ORF">GX50_05121</name>
</gene>
<dbReference type="VEuPathDB" id="FungiDB:EMCG_04906"/>
<dbReference type="GO" id="GO:0004252">
    <property type="term" value="F:serine-type endopeptidase activity"/>
    <property type="evidence" value="ECO:0007669"/>
    <property type="project" value="UniProtKB-UniRule"/>
</dbReference>
<dbReference type="EMBL" id="PDND01000104">
    <property type="protein sequence ID" value="PGH32105.1"/>
    <property type="molecule type" value="Genomic_DNA"/>
</dbReference>
<dbReference type="SUPFAM" id="SSF54897">
    <property type="entry name" value="Protease propeptides/inhibitors"/>
    <property type="match status" value="1"/>
</dbReference>
<sequence>MHFFDTILPLALVALSTTDAAPVLQAAAGSQPIPNSYIVVMKANTTDEKFESHRSWVSSKMSADAGVNNVGVKNDFNFDDRFKAYSGIFDEDVLKQISGDEMVAYVEPDLPVNAHKIIIQKNAPSWGLGRISSKKAGSKDFIYDQGAGEGITAYVVDTGIDVKHPDFGGRAIWGTNTVDSQDEDCGNHGTHVAGTIAGTKYGVAKKTKLVAVKVLGCGGQGSISGILMGINWAIKHAREHGGTRKSVMNLSLGSSYSPAFNAAVKAAVDAGFFVAVSAGNDNIDASKASPASEPIVCTIGASDSNDKIASFSNFGSAVDLFAPGVDIVSTFPGGGNEALSGTSMSSPHVAGLAAYLMSRENISGGYLCERMQRLAWDSVNGAPKGTTRKLIFNGGRNGEVFPPKKGKKPKVPKRKKVTAPADCPSLPKYPSYPAAPSS</sequence>
<evidence type="ECO:0000313" key="18">
    <source>
        <dbReference type="EMBL" id="PGH32105.1"/>
    </source>
</evidence>
<dbReference type="InterPro" id="IPR010259">
    <property type="entry name" value="S8pro/Inhibitor_I9"/>
</dbReference>
<comment type="caution">
    <text evidence="18">The sequence shown here is derived from an EMBL/GenBank/DDBJ whole genome shotgun (WGS) entry which is preliminary data.</text>
</comment>
<dbReference type="PROSITE" id="PS00136">
    <property type="entry name" value="SUBTILASE_ASP"/>
    <property type="match status" value="1"/>
</dbReference>
<evidence type="ECO:0000259" key="16">
    <source>
        <dbReference type="Pfam" id="PF00082"/>
    </source>
</evidence>
<evidence type="ECO:0000256" key="7">
    <source>
        <dbReference type="ARBA" id="ARBA00022801"/>
    </source>
</evidence>
<comment type="similarity">
    <text evidence="3 12 13">Belongs to the peptidase S8 family.</text>
</comment>
<evidence type="ECO:0000256" key="14">
    <source>
        <dbReference type="SAM" id="MobiDB-lite"/>
    </source>
</evidence>
<evidence type="ECO:0000313" key="19">
    <source>
        <dbReference type="Proteomes" id="UP000226031"/>
    </source>
</evidence>
<dbReference type="PRINTS" id="PR00723">
    <property type="entry name" value="SUBTILISIN"/>
</dbReference>
<keyword evidence="6 15" id="KW-0732">Signal</keyword>
<dbReference type="GO" id="GO:0005576">
    <property type="term" value="C:extracellular region"/>
    <property type="evidence" value="ECO:0007669"/>
    <property type="project" value="UniProtKB-SubCell"/>
</dbReference>
<evidence type="ECO:0000256" key="1">
    <source>
        <dbReference type="ARBA" id="ARBA00002101"/>
    </source>
</evidence>
<evidence type="ECO:0000256" key="11">
    <source>
        <dbReference type="ARBA" id="ARBA00023180"/>
    </source>
</evidence>
<keyword evidence="9" id="KW-0843">Virulence</keyword>
<dbReference type="PANTHER" id="PTHR43806">
    <property type="entry name" value="PEPTIDASE S8"/>
    <property type="match status" value="1"/>
</dbReference>
<evidence type="ECO:0000256" key="4">
    <source>
        <dbReference type="ARBA" id="ARBA00022525"/>
    </source>
</evidence>
<keyword evidence="10" id="KW-0865">Zymogen</keyword>
<dbReference type="GO" id="GO:0006508">
    <property type="term" value="P:proteolysis"/>
    <property type="evidence" value="ECO:0007669"/>
    <property type="project" value="UniProtKB-KW"/>
</dbReference>
<dbReference type="Gene3D" id="3.30.70.80">
    <property type="entry name" value="Peptidase S8 propeptide/proteinase inhibitor I9"/>
    <property type="match status" value="1"/>
</dbReference>
<feature type="compositionally biased region" description="Basic residues" evidence="14">
    <location>
        <begin position="404"/>
        <end position="417"/>
    </location>
</feature>
<dbReference type="InterPro" id="IPR023827">
    <property type="entry name" value="Peptidase_S8_Asp-AS"/>
</dbReference>
<accession>A0A2B7ZET2</accession>
<dbReference type="PROSITE" id="PS00137">
    <property type="entry name" value="SUBTILASE_HIS"/>
    <property type="match status" value="1"/>
</dbReference>
<dbReference type="InterPro" id="IPR036852">
    <property type="entry name" value="Peptidase_S8/S53_dom_sf"/>
</dbReference>
<dbReference type="InterPro" id="IPR015500">
    <property type="entry name" value="Peptidase_S8_subtilisin-rel"/>
</dbReference>
<dbReference type="InterPro" id="IPR050131">
    <property type="entry name" value="Peptidase_S8_subtilisin-like"/>
</dbReference>
<keyword evidence="8 12" id="KW-0720">Serine protease</keyword>
<keyword evidence="7 12" id="KW-0378">Hydrolase</keyword>
<dbReference type="InterPro" id="IPR034193">
    <property type="entry name" value="PCSK9_ProteinaseK-like"/>
</dbReference>
<dbReference type="InterPro" id="IPR037045">
    <property type="entry name" value="S8pro/Inhibitor_I9_sf"/>
</dbReference>
<feature type="compositionally biased region" description="Low complexity" evidence="14">
    <location>
        <begin position="424"/>
        <end position="438"/>
    </location>
</feature>
<reference evidence="18 19" key="1">
    <citation type="submission" date="2017-10" db="EMBL/GenBank/DDBJ databases">
        <title>Comparative genomics in systemic dimorphic fungi from Ajellomycetaceae.</title>
        <authorList>
            <person name="Munoz J.F."/>
            <person name="Mcewen J.G."/>
            <person name="Clay O.K."/>
            <person name="Cuomo C.A."/>
        </authorList>
    </citation>
    <scope>NUCLEOTIDE SEQUENCE [LARGE SCALE GENOMIC DNA]</scope>
    <source>
        <strain evidence="18 19">UAMH4076</strain>
    </source>
</reference>
<dbReference type="AlphaFoldDB" id="A0A2B7ZET2"/>
<feature type="signal peptide" evidence="15">
    <location>
        <begin position="1"/>
        <end position="20"/>
    </location>
</feature>
<dbReference type="InterPro" id="IPR022398">
    <property type="entry name" value="Peptidase_S8_His-AS"/>
</dbReference>
<keyword evidence="4" id="KW-0964">Secreted</keyword>
<comment type="subcellular location">
    <subcellularLocation>
        <location evidence="2">Secreted</location>
    </subcellularLocation>
</comment>
<dbReference type="Proteomes" id="UP000226031">
    <property type="component" value="Unassembled WGS sequence"/>
</dbReference>